<dbReference type="HOGENOM" id="CLU_3087607_0_0_1"/>
<name>A0A0C9X210_9AGAR</name>
<sequence>MGEGTGGVDPRTLTTITISFQYNVSYLPRMHLWAISDIAKILIVVYHPIDLL</sequence>
<reference evidence="2" key="2">
    <citation type="submission" date="2015-01" db="EMBL/GenBank/DDBJ databases">
        <title>Evolutionary Origins and Diversification of the Mycorrhizal Mutualists.</title>
        <authorList>
            <consortium name="DOE Joint Genome Institute"/>
            <consortium name="Mycorrhizal Genomics Consortium"/>
            <person name="Kohler A."/>
            <person name="Kuo A."/>
            <person name="Nagy L.G."/>
            <person name="Floudas D."/>
            <person name="Copeland A."/>
            <person name="Barry K.W."/>
            <person name="Cichocki N."/>
            <person name="Veneault-Fourrey C."/>
            <person name="LaButti K."/>
            <person name="Lindquist E.A."/>
            <person name="Lipzen A."/>
            <person name="Lundell T."/>
            <person name="Morin E."/>
            <person name="Murat C."/>
            <person name="Riley R."/>
            <person name="Ohm R."/>
            <person name="Sun H."/>
            <person name="Tunlid A."/>
            <person name="Henrissat B."/>
            <person name="Grigoriev I.V."/>
            <person name="Hibbett D.S."/>
            <person name="Martin F."/>
        </authorList>
    </citation>
    <scope>NUCLEOTIDE SEQUENCE [LARGE SCALE GENOMIC DNA]</scope>
    <source>
        <strain evidence="2">LaAM-08-1</strain>
    </source>
</reference>
<evidence type="ECO:0000313" key="1">
    <source>
        <dbReference type="EMBL" id="KIJ90572.1"/>
    </source>
</evidence>
<evidence type="ECO:0000313" key="2">
    <source>
        <dbReference type="Proteomes" id="UP000054477"/>
    </source>
</evidence>
<dbReference type="Proteomes" id="UP000054477">
    <property type="component" value="Unassembled WGS sequence"/>
</dbReference>
<proteinExistence type="predicted"/>
<accession>A0A0C9X210</accession>
<keyword evidence="2" id="KW-1185">Reference proteome</keyword>
<organism evidence="1 2">
    <name type="scientific">Laccaria amethystina LaAM-08-1</name>
    <dbReference type="NCBI Taxonomy" id="1095629"/>
    <lineage>
        <taxon>Eukaryota</taxon>
        <taxon>Fungi</taxon>
        <taxon>Dikarya</taxon>
        <taxon>Basidiomycota</taxon>
        <taxon>Agaricomycotina</taxon>
        <taxon>Agaricomycetes</taxon>
        <taxon>Agaricomycetidae</taxon>
        <taxon>Agaricales</taxon>
        <taxon>Agaricineae</taxon>
        <taxon>Hydnangiaceae</taxon>
        <taxon>Laccaria</taxon>
    </lineage>
</organism>
<reference evidence="1 2" key="1">
    <citation type="submission" date="2014-04" db="EMBL/GenBank/DDBJ databases">
        <authorList>
            <consortium name="DOE Joint Genome Institute"/>
            <person name="Kuo A."/>
            <person name="Kohler A."/>
            <person name="Nagy L.G."/>
            <person name="Floudas D."/>
            <person name="Copeland A."/>
            <person name="Barry K.W."/>
            <person name="Cichocki N."/>
            <person name="Veneault-Fourrey C."/>
            <person name="LaButti K."/>
            <person name="Lindquist E.A."/>
            <person name="Lipzen A."/>
            <person name="Lundell T."/>
            <person name="Morin E."/>
            <person name="Murat C."/>
            <person name="Sun H."/>
            <person name="Tunlid A."/>
            <person name="Henrissat B."/>
            <person name="Grigoriev I.V."/>
            <person name="Hibbett D.S."/>
            <person name="Martin F."/>
            <person name="Nordberg H.P."/>
            <person name="Cantor M.N."/>
            <person name="Hua S.X."/>
        </authorList>
    </citation>
    <scope>NUCLEOTIDE SEQUENCE [LARGE SCALE GENOMIC DNA]</scope>
    <source>
        <strain evidence="1 2">LaAM-08-1</strain>
    </source>
</reference>
<protein>
    <submittedName>
        <fullName evidence="1">Uncharacterized protein</fullName>
    </submittedName>
</protein>
<dbReference type="EMBL" id="KN839151">
    <property type="protein sequence ID" value="KIJ90572.1"/>
    <property type="molecule type" value="Genomic_DNA"/>
</dbReference>
<gene>
    <name evidence="1" type="ORF">K443DRAFT_686694</name>
</gene>
<dbReference type="AlphaFoldDB" id="A0A0C9X210"/>